<dbReference type="WBParaSite" id="OFLC_0000754701-mRNA-1">
    <property type="protein sequence ID" value="OFLC_0000754701-mRNA-1"/>
    <property type="gene ID" value="OFLC_0000754701"/>
</dbReference>
<feature type="coiled-coil region" evidence="1">
    <location>
        <begin position="172"/>
        <end position="262"/>
    </location>
</feature>
<evidence type="ECO:0000313" key="3">
    <source>
        <dbReference type="Proteomes" id="UP000267606"/>
    </source>
</evidence>
<evidence type="ECO:0000313" key="2">
    <source>
        <dbReference type="EMBL" id="VDO51493.1"/>
    </source>
</evidence>
<protein>
    <submittedName>
        <fullName evidence="2 4">Uncharacterized protein</fullName>
    </submittedName>
</protein>
<keyword evidence="3" id="KW-1185">Reference proteome</keyword>
<evidence type="ECO:0000256" key="1">
    <source>
        <dbReference type="SAM" id="Coils"/>
    </source>
</evidence>
<feature type="coiled-coil region" evidence="1">
    <location>
        <begin position="49"/>
        <end position="101"/>
    </location>
</feature>
<reference evidence="2 3" key="2">
    <citation type="submission" date="2018-11" db="EMBL/GenBank/DDBJ databases">
        <authorList>
            <consortium name="Pathogen Informatics"/>
        </authorList>
    </citation>
    <scope>NUCLEOTIDE SEQUENCE [LARGE SCALE GENOMIC DNA]</scope>
</reference>
<name>A0A183HJ86_9BILA</name>
<keyword evidence="1" id="KW-0175">Coiled coil</keyword>
<sequence length="275" mass="31651">MGTNFQHAKVAERYQALTQSLKDRVSLDSDYKEKVRKLETKLKNVSECLSTINCKGESLEEKVNNLLEERIHLIDAEKRLKVEIEEMMAEKEKQAADLTVTVAKLSEFEQERNALAVSLNKFFKSHRLVVKDEAVRSNLISSSQNLTVKIYCRLEKERKDKDAEFDVLKMEMINIKDENKNKEDIINSLEAEMVALKEVTASMNKSKDETSVVLVKKKLELEQLEKERNDKDAELNVLKTEMINLTNDNKNKDEIINSLKAEVVVLNKVAANMKF</sequence>
<organism evidence="4">
    <name type="scientific">Onchocerca flexuosa</name>
    <dbReference type="NCBI Taxonomy" id="387005"/>
    <lineage>
        <taxon>Eukaryota</taxon>
        <taxon>Metazoa</taxon>
        <taxon>Ecdysozoa</taxon>
        <taxon>Nematoda</taxon>
        <taxon>Chromadorea</taxon>
        <taxon>Rhabditida</taxon>
        <taxon>Spirurina</taxon>
        <taxon>Spiruromorpha</taxon>
        <taxon>Filarioidea</taxon>
        <taxon>Onchocercidae</taxon>
        <taxon>Onchocerca</taxon>
    </lineage>
</organism>
<gene>
    <name evidence="2" type="ORF">OFLC_LOCUS7549</name>
</gene>
<dbReference type="Proteomes" id="UP000267606">
    <property type="component" value="Unassembled WGS sequence"/>
</dbReference>
<reference evidence="4" key="1">
    <citation type="submission" date="2016-06" db="UniProtKB">
        <authorList>
            <consortium name="WormBaseParasite"/>
        </authorList>
    </citation>
    <scope>IDENTIFICATION</scope>
</reference>
<proteinExistence type="predicted"/>
<dbReference type="AlphaFoldDB" id="A0A183HJ86"/>
<dbReference type="EMBL" id="UZAJ01007959">
    <property type="protein sequence ID" value="VDO51493.1"/>
    <property type="molecule type" value="Genomic_DNA"/>
</dbReference>
<accession>A0A183HJ86</accession>
<evidence type="ECO:0000313" key="4">
    <source>
        <dbReference type="WBParaSite" id="OFLC_0000754701-mRNA-1"/>
    </source>
</evidence>